<protein>
    <submittedName>
        <fullName evidence="4">Uncharacterized protein</fullName>
    </submittedName>
</protein>
<keyword evidence="1 3" id="KW-0732">Signal</keyword>
<dbReference type="AlphaFoldDB" id="A0A9P8IAF6"/>
<evidence type="ECO:0000256" key="2">
    <source>
        <dbReference type="ARBA" id="ARBA00022837"/>
    </source>
</evidence>
<sequence>MRLIPRTLPSSAIPILLTLVSLVCAHEQKPLLKGSDWASRHLAEEHHIDNFEPGAFFTIHDFDADGSWTADEILRTYGLMDESTKDVPEQKRADVVATIMRLMDYDNNNQISKVEWMRFNTEGGELPDFGLGPGHHGDDEYEYEIHHFEKYHDENTKQEDLTHPEDIAHFKKHDERVDEEERQARLDRMTIVEQNIPLKFRRDQGK</sequence>
<accession>A0A9P8IAF6</accession>
<dbReference type="Proteomes" id="UP000750711">
    <property type="component" value="Unassembled WGS sequence"/>
</dbReference>
<gene>
    <name evidence="4" type="ORF">GP486_008149</name>
</gene>
<comment type="caution">
    <text evidence="4">The sequence shown here is derived from an EMBL/GenBank/DDBJ whole genome shotgun (WGS) entry which is preliminary data.</text>
</comment>
<evidence type="ECO:0000313" key="4">
    <source>
        <dbReference type="EMBL" id="KAH0548121.1"/>
    </source>
</evidence>
<feature type="chain" id="PRO_5040202608" evidence="3">
    <location>
        <begin position="26"/>
        <end position="206"/>
    </location>
</feature>
<evidence type="ECO:0000313" key="5">
    <source>
        <dbReference type="Proteomes" id="UP000750711"/>
    </source>
</evidence>
<reference evidence="4" key="1">
    <citation type="submission" date="2021-03" db="EMBL/GenBank/DDBJ databases">
        <title>Comparative genomics and phylogenomic investigation of the class Geoglossomycetes provide insights into ecological specialization and systematics.</title>
        <authorList>
            <person name="Melie T."/>
            <person name="Pirro S."/>
            <person name="Miller A.N."/>
            <person name="Quandt A."/>
        </authorList>
    </citation>
    <scope>NUCLEOTIDE SEQUENCE</scope>
    <source>
        <strain evidence="4">CAQ_001_2017</strain>
    </source>
</reference>
<dbReference type="PROSITE" id="PS00018">
    <property type="entry name" value="EF_HAND_1"/>
    <property type="match status" value="1"/>
</dbReference>
<dbReference type="PANTHER" id="PTHR19237">
    <property type="entry name" value="NUCLEOBINDIN"/>
    <property type="match status" value="1"/>
</dbReference>
<dbReference type="InterPro" id="IPR018247">
    <property type="entry name" value="EF_Hand_1_Ca_BS"/>
</dbReference>
<dbReference type="InterPro" id="IPR040250">
    <property type="entry name" value="Nucleobindin"/>
</dbReference>
<keyword evidence="5" id="KW-1185">Reference proteome</keyword>
<evidence type="ECO:0000256" key="1">
    <source>
        <dbReference type="ARBA" id="ARBA00022729"/>
    </source>
</evidence>
<feature type="signal peptide" evidence="3">
    <location>
        <begin position="1"/>
        <end position="25"/>
    </location>
</feature>
<dbReference type="EMBL" id="JAGHQM010002818">
    <property type="protein sequence ID" value="KAH0548121.1"/>
    <property type="molecule type" value="Genomic_DNA"/>
</dbReference>
<name>A0A9P8IAF6_9PEZI</name>
<dbReference type="PANTHER" id="PTHR19237:SF20">
    <property type="entry name" value="NUCLEOBINDIN 1"/>
    <property type="match status" value="1"/>
</dbReference>
<dbReference type="SUPFAM" id="SSF47473">
    <property type="entry name" value="EF-hand"/>
    <property type="match status" value="1"/>
</dbReference>
<dbReference type="Gene3D" id="1.10.238.10">
    <property type="entry name" value="EF-hand"/>
    <property type="match status" value="1"/>
</dbReference>
<dbReference type="InterPro" id="IPR011992">
    <property type="entry name" value="EF-hand-dom_pair"/>
</dbReference>
<dbReference type="GO" id="GO:0005793">
    <property type="term" value="C:endoplasmic reticulum-Golgi intermediate compartment"/>
    <property type="evidence" value="ECO:0007669"/>
    <property type="project" value="TreeGrafter"/>
</dbReference>
<dbReference type="GO" id="GO:0005509">
    <property type="term" value="F:calcium ion binding"/>
    <property type="evidence" value="ECO:0007669"/>
    <property type="project" value="TreeGrafter"/>
</dbReference>
<organism evidence="4 5">
    <name type="scientific">Trichoglossum hirsutum</name>
    <dbReference type="NCBI Taxonomy" id="265104"/>
    <lineage>
        <taxon>Eukaryota</taxon>
        <taxon>Fungi</taxon>
        <taxon>Dikarya</taxon>
        <taxon>Ascomycota</taxon>
        <taxon>Pezizomycotina</taxon>
        <taxon>Geoglossomycetes</taxon>
        <taxon>Geoglossales</taxon>
        <taxon>Geoglossaceae</taxon>
        <taxon>Trichoglossum</taxon>
    </lineage>
</organism>
<proteinExistence type="predicted"/>
<keyword evidence="2" id="KW-0106">Calcium</keyword>
<evidence type="ECO:0000256" key="3">
    <source>
        <dbReference type="SAM" id="SignalP"/>
    </source>
</evidence>